<reference evidence="1 2" key="1">
    <citation type="submission" date="2017-01" db="EMBL/GenBank/DDBJ databases">
        <title>Complete genome of Tateyamaria omphalii DOK1-4 isolated from seawater in Dokdo.</title>
        <authorList>
            <person name="Kim J.H."/>
            <person name="Chi W.-J."/>
        </authorList>
    </citation>
    <scope>NUCLEOTIDE SEQUENCE [LARGE SCALE GENOMIC DNA]</scope>
    <source>
        <strain evidence="1 2">DOK1-4</strain>
    </source>
</reference>
<dbReference type="AlphaFoldDB" id="A0A1P8MV95"/>
<sequence length="781" mass="83661">MQPSFFEGQYLGAADLGAIVDYFRTAEARHALSSHSWGVAAGLQLVASEIGPGEFQVSVTPGVAIDGYGRLIVVTTPTEVPTDKLQGINTGPVQVWIRYDQTPIRGARPGFNTCDAEDAFERIEESFAIEVGQRPNVVDRQSGVSIAGAIVGDAREAANATDPDAPLHCDGSVPFQEFPIDDEDSIWLVPLGMVSWDAVTNSFRQPADDLLVAGRIFRRQFGTIAQDIFAANGLIRLRDRATPFDANISEACTARTEVPSDYTICDDVLSARELIWLEGDTRLTGDLRVFGKQVEFRDERGRDYVSNLAGGVAIEPIDPLLLERAANPKNGDDLRVLLGPATDGHNRFTIGPASVSGTTICDQTVTGQAHFVVQDDGKVGVGTAQVPDSDLVAPFTVRGLEGTTPVFDPETDSTTDEPIWHVFRIEDVGGAGQWEMALWLDGESLSFNKLGEEPGALYLDASGRVGIANTAPRAKLEVSDVPVGASSGLGDRMWMRVGDGGDEGDAGRFWIEYGEQSAPLVVISDQNDPPRMQFQQTGNGGDEFNPNHTTWIGHLTGGDNNFGIIGDGQIGLRTEDPYTDVTIDGTIGFKPGSDPLVFMFEANINNVDRMVLAHSPASPEWGLQYRDVGDRFVFQTGAGTPALSIDVNGREVGIGTDAPTEALDVRGNVKLGDTGEFFAVGTTPNMRMLGGEISPGGTVARGQGFSAVQVETGVYRITFNPAFAAAPFVTATTISDIDNLISVQNVSATQVTLRCYDTVDENGAPLGETDTRFMFIALGER</sequence>
<evidence type="ECO:0000313" key="2">
    <source>
        <dbReference type="Proteomes" id="UP000186336"/>
    </source>
</evidence>
<name>A0A1P8MV95_9RHOB</name>
<proteinExistence type="predicted"/>
<keyword evidence="2" id="KW-1185">Reference proteome</keyword>
<gene>
    <name evidence="1" type="ORF">BWR18_10020</name>
</gene>
<accession>A0A1P8MV95</accession>
<dbReference type="Proteomes" id="UP000186336">
    <property type="component" value="Chromosome"/>
</dbReference>
<protein>
    <submittedName>
        <fullName evidence="1">Uncharacterized protein</fullName>
    </submittedName>
</protein>
<organism evidence="1 2">
    <name type="scientific">Tateyamaria omphalii</name>
    <dbReference type="NCBI Taxonomy" id="299262"/>
    <lineage>
        <taxon>Bacteria</taxon>
        <taxon>Pseudomonadati</taxon>
        <taxon>Pseudomonadota</taxon>
        <taxon>Alphaproteobacteria</taxon>
        <taxon>Rhodobacterales</taxon>
        <taxon>Roseobacteraceae</taxon>
        <taxon>Tateyamaria</taxon>
    </lineage>
</organism>
<dbReference type="STRING" id="299262.BWR18_10020"/>
<dbReference type="EMBL" id="CP019312">
    <property type="protein sequence ID" value="APX11974.1"/>
    <property type="molecule type" value="Genomic_DNA"/>
</dbReference>
<evidence type="ECO:0000313" key="1">
    <source>
        <dbReference type="EMBL" id="APX11974.1"/>
    </source>
</evidence>
<dbReference type="KEGG" id="tom:BWR18_10020"/>